<accession>A0A7R9GQ53</accession>
<evidence type="ECO:0000256" key="4">
    <source>
        <dbReference type="ARBA" id="ARBA00023163"/>
    </source>
</evidence>
<organism evidence="9">
    <name type="scientific">Timema cristinae</name>
    <name type="common">Walking stick</name>
    <dbReference type="NCBI Taxonomy" id="61476"/>
    <lineage>
        <taxon>Eukaryota</taxon>
        <taxon>Metazoa</taxon>
        <taxon>Ecdysozoa</taxon>
        <taxon>Arthropoda</taxon>
        <taxon>Hexapoda</taxon>
        <taxon>Insecta</taxon>
        <taxon>Pterygota</taxon>
        <taxon>Neoptera</taxon>
        <taxon>Polyneoptera</taxon>
        <taxon>Phasmatodea</taxon>
        <taxon>Timematodea</taxon>
        <taxon>Timematoidea</taxon>
        <taxon>Timematidae</taxon>
        <taxon>Timema</taxon>
    </lineage>
</organism>
<evidence type="ECO:0000256" key="6">
    <source>
        <dbReference type="ARBA" id="ARBA00069746"/>
    </source>
</evidence>
<dbReference type="CDD" id="cd00266">
    <property type="entry name" value="MADS_SRF_like"/>
    <property type="match status" value="1"/>
</dbReference>
<dbReference type="Gene3D" id="3.40.1810.10">
    <property type="entry name" value="Transcription factor, MADS-box"/>
    <property type="match status" value="1"/>
</dbReference>
<dbReference type="InterPro" id="IPR036879">
    <property type="entry name" value="TF_MADSbox_sf"/>
</dbReference>
<evidence type="ECO:0000256" key="7">
    <source>
        <dbReference type="SAM" id="MobiDB-lite"/>
    </source>
</evidence>
<keyword evidence="4" id="KW-0804">Transcription</keyword>
<dbReference type="InterPro" id="IPR050142">
    <property type="entry name" value="MADS-box/MEF2_TF"/>
</dbReference>
<feature type="compositionally biased region" description="Low complexity" evidence="7">
    <location>
        <begin position="40"/>
        <end position="49"/>
    </location>
</feature>
<dbReference type="InterPro" id="IPR002100">
    <property type="entry name" value="TF_MADSbox"/>
</dbReference>
<dbReference type="FunFam" id="3.40.1810.10:FF:000002">
    <property type="entry name" value="Serum response factor b"/>
    <property type="match status" value="1"/>
</dbReference>
<dbReference type="GO" id="GO:0000987">
    <property type="term" value="F:cis-regulatory region sequence-specific DNA binding"/>
    <property type="evidence" value="ECO:0007669"/>
    <property type="project" value="InterPro"/>
</dbReference>
<feature type="compositionally biased region" description="Low complexity" evidence="7">
    <location>
        <begin position="84"/>
        <end position="95"/>
    </location>
</feature>
<dbReference type="PANTHER" id="PTHR48019">
    <property type="entry name" value="SERUM RESPONSE FACTOR HOMOLOG"/>
    <property type="match status" value="1"/>
</dbReference>
<dbReference type="EMBL" id="OC316750">
    <property type="protein sequence ID" value="CAD7393584.1"/>
    <property type="molecule type" value="Genomic_DNA"/>
</dbReference>
<evidence type="ECO:0000256" key="1">
    <source>
        <dbReference type="ARBA" id="ARBA00004123"/>
    </source>
</evidence>
<evidence type="ECO:0000256" key="5">
    <source>
        <dbReference type="ARBA" id="ARBA00023242"/>
    </source>
</evidence>
<sequence>MDAPPGGGRDSRFNLGYNMSLLSGETAPEMYGSTGHNRPSTSISSGVSRSSLSLASSCAAGFQRGIKRTSEVYLDQEVSGGRQGMSSHSSMGMTSDCGSDIGDDTYPETQKKTPPPNGKKTKGRVKIKMEYIDNKLRRYTTFSKRKTGIMKKAYELSTLTGTQVMLLVASETGHVYTFATRKLQPMITSEAGKALIQTCLNSPDPPPTGVGGDQRMSATGFEETELTYNIGDEEQKEGPLSPRSDNCGDSGDSSGNESPTADDADDQPGSNGTMDLKRESNSPPDLPLPMQAGLVSSQSQLISAGLMAPPYPGVMYQTAQGMVYAAPTSALPNGVIFSLSQGGGTSTSSSGSSSHPQYITIPLPMALSAANGHVQEAADLSKNRK</sequence>
<gene>
    <name evidence="9" type="ORF">TCEB3V08_LOCUS1553</name>
</gene>
<keyword evidence="2" id="KW-0805">Transcription regulation</keyword>
<dbReference type="InterPro" id="IPR033897">
    <property type="entry name" value="SRF-like_MADS-box"/>
</dbReference>
<evidence type="ECO:0000256" key="2">
    <source>
        <dbReference type="ARBA" id="ARBA00023015"/>
    </source>
</evidence>
<evidence type="ECO:0000256" key="3">
    <source>
        <dbReference type="ARBA" id="ARBA00023125"/>
    </source>
</evidence>
<feature type="region of interest" description="Disordered" evidence="7">
    <location>
        <begin position="77"/>
        <end position="123"/>
    </location>
</feature>
<reference evidence="9" key="1">
    <citation type="submission" date="2020-11" db="EMBL/GenBank/DDBJ databases">
        <authorList>
            <person name="Tran Van P."/>
        </authorList>
    </citation>
    <scope>NUCLEOTIDE SEQUENCE</scope>
</reference>
<dbReference type="GO" id="GO:0000981">
    <property type="term" value="F:DNA-binding transcription factor activity, RNA polymerase II-specific"/>
    <property type="evidence" value="ECO:0007669"/>
    <property type="project" value="InterPro"/>
</dbReference>
<dbReference type="PROSITE" id="PS50066">
    <property type="entry name" value="MADS_BOX_2"/>
    <property type="match status" value="1"/>
</dbReference>
<evidence type="ECO:0000313" key="9">
    <source>
        <dbReference type="EMBL" id="CAD7393584.1"/>
    </source>
</evidence>
<dbReference type="SUPFAM" id="SSF55455">
    <property type="entry name" value="SRF-like"/>
    <property type="match status" value="1"/>
</dbReference>
<comment type="subcellular location">
    <subcellularLocation>
        <location evidence="1">Nucleus</location>
    </subcellularLocation>
</comment>
<feature type="region of interest" description="Disordered" evidence="7">
    <location>
        <begin position="26"/>
        <end position="49"/>
    </location>
</feature>
<protein>
    <recommendedName>
        <fullName evidence="6">Serum response factor homolog</fullName>
    </recommendedName>
</protein>
<keyword evidence="3" id="KW-0238">DNA-binding</keyword>
<dbReference type="Pfam" id="PF00319">
    <property type="entry name" value="SRF-TF"/>
    <property type="match status" value="1"/>
</dbReference>
<feature type="domain" description="MADS-box" evidence="8">
    <location>
        <begin position="122"/>
        <end position="182"/>
    </location>
</feature>
<dbReference type="GO" id="GO:0046983">
    <property type="term" value="F:protein dimerization activity"/>
    <property type="evidence" value="ECO:0007669"/>
    <property type="project" value="InterPro"/>
</dbReference>
<dbReference type="AlphaFoldDB" id="A0A7R9GQ53"/>
<dbReference type="GO" id="GO:0005634">
    <property type="term" value="C:nucleus"/>
    <property type="evidence" value="ECO:0007669"/>
    <property type="project" value="UniProtKB-SubCell"/>
</dbReference>
<proteinExistence type="predicted"/>
<feature type="region of interest" description="Disordered" evidence="7">
    <location>
        <begin position="232"/>
        <end position="290"/>
    </location>
</feature>
<dbReference type="PROSITE" id="PS00350">
    <property type="entry name" value="MADS_BOX_1"/>
    <property type="match status" value="1"/>
</dbReference>
<dbReference type="GO" id="GO:0045944">
    <property type="term" value="P:positive regulation of transcription by RNA polymerase II"/>
    <property type="evidence" value="ECO:0007669"/>
    <property type="project" value="InterPro"/>
</dbReference>
<keyword evidence="5" id="KW-0539">Nucleus</keyword>
<name>A0A7R9GQ53_TIMCR</name>
<dbReference type="SMART" id="SM00432">
    <property type="entry name" value="MADS"/>
    <property type="match status" value="1"/>
</dbReference>
<feature type="compositionally biased region" description="Low complexity" evidence="7">
    <location>
        <begin position="244"/>
        <end position="258"/>
    </location>
</feature>
<evidence type="ECO:0000259" key="8">
    <source>
        <dbReference type="PROSITE" id="PS50066"/>
    </source>
</evidence>
<dbReference type="PRINTS" id="PR00404">
    <property type="entry name" value="MADSDOMAIN"/>
</dbReference>